<dbReference type="Proteomes" id="UP001151287">
    <property type="component" value="Unassembled WGS sequence"/>
</dbReference>
<evidence type="ECO:0000313" key="4">
    <source>
        <dbReference type="EMBL" id="KAJ1687672.1"/>
    </source>
</evidence>
<proteinExistence type="predicted"/>
<dbReference type="AlphaFoldDB" id="A0A9Q0HIJ5"/>
<dbReference type="SUPFAM" id="SSF143800">
    <property type="entry name" value="L28p-like"/>
    <property type="match status" value="1"/>
</dbReference>
<evidence type="ECO:0000256" key="3">
    <source>
        <dbReference type="SAM" id="MobiDB-lite"/>
    </source>
</evidence>
<dbReference type="GO" id="GO:1990904">
    <property type="term" value="C:ribonucleoprotein complex"/>
    <property type="evidence" value="ECO:0007669"/>
    <property type="project" value="UniProtKB-KW"/>
</dbReference>
<comment type="caution">
    <text evidence="4">The sequence shown here is derived from an EMBL/GenBank/DDBJ whole genome shotgun (WGS) entry which is preliminary data.</text>
</comment>
<evidence type="ECO:0000256" key="2">
    <source>
        <dbReference type="ARBA" id="ARBA00023274"/>
    </source>
</evidence>
<sequence>MTSDPISELTGKSHCQSSRAVSILSLPPRSVQYFFFSPDLTSSDFSPLSSDTKPLSPETSTRHGPPHSLRSFSTFKEGNMKKGIHPQMQWISYVTQSGRLVNVMMTKIHTVGKVYHLRAKREMAQGLGQIAKFNRRYGLDQAEEASKK</sequence>
<name>A0A9Q0HIJ5_9POAL</name>
<gene>
    <name evidence="4" type="ORF">LUZ63_019062</name>
</gene>
<dbReference type="GO" id="GO:0005840">
    <property type="term" value="C:ribosome"/>
    <property type="evidence" value="ECO:0007669"/>
    <property type="project" value="UniProtKB-KW"/>
</dbReference>
<keyword evidence="2" id="KW-0687">Ribonucleoprotein</keyword>
<evidence type="ECO:0008006" key="6">
    <source>
        <dbReference type="Google" id="ProtNLM"/>
    </source>
</evidence>
<accession>A0A9Q0HIJ5</accession>
<evidence type="ECO:0000313" key="5">
    <source>
        <dbReference type="Proteomes" id="UP001151287"/>
    </source>
</evidence>
<dbReference type="InterPro" id="IPR034704">
    <property type="entry name" value="Ribosomal_bL28/bL31-like_sf"/>
</dbReference>
<protein>
    <recommendedName>
        <fullName evidence="6">Ribosomal protein L31</fullName>
    </recommendedName>
</protein>
<dbReference type="PANTHER" id="PTHR37264">
    <property type="entry name" value="RIBOSOMAL PROTEIN L31"/>
    <property type="match status" value="1"/>
</dbReference>
<feature type="compositionally biased region" description="Polar residues" evidence="3">
    <location>
        <begin position="43"/>
        <end position="59"/>
    </location>
</feature>
<dbReference type="CDD" id="cd23697">
    <property type="entry name" value="At5g55125"/>
    <property type="match status" value="1"/>
</dbReference>
<evidence type="ECO:0000256" key="1">
    <source>
        <dbReference type="ARBA" id="ARBA00022980"/>
    </source>
</evidence>
<dbReference type="EMBL" id="JAMQYH010000005">
    <property type="protein sequence ID" value="KAJ1687672.1"/>
    <property type="molecule type" value="Genomic_DNA"/>
</dbReference>
<keyword evidence="5" id="KW-1185">Reference proteome</keyword>
<organism evidence="4 5">
    <name type="scientific">Rhynchospora breviuscula</name>
    <dbReference type="NCBI Taxonomy" id="2022672"/>
    <lineage>
        <taxon>Eukaryota</taxon>
        <taxon>Viridiplantae</taxon>
        <taxon>Streptophyta</taxon>
        <taxon>Embryophyta</taxon>
        <taxon>Tracheophyta</taxon>
        <taxon>Spermatophyta</taxon>
        <taxon>Magnoliopsida</taxon>
        <taxon>Liliopsida</taxon>
        <taxon>Poales</taxon>
        <taxon>Cyperaceae</taxon>
        <taxon>Cyperoideae</taxon>
        <taxon>Rhynchosporeae</taxon>
        <taxon>Rhynchospora</taxon>
    </lineage>
</organism>
<dbReference type="PANTHER" id="PTHR37264:SF1">
    <property type="entry name" value="RIBOSOMAL PROTEIN L31"/>
    <property type="match status" value="1"/>
</dbReference>
<reference evidence="4" key="1">
    <citation type="journal article" date="2022" name="Cell">
        <title>Repeat-based holocentromeres influence genome architecture and karyotype evolution.</title>
        <authorList>
            <person name="Hofstatter P.G."/>
            <person name="Thangavel G."/>
            <person name="Lux T."/>
            <person name="Neumann P."/>
            <person name="Vondrak T."/>
            <person name="Novak P."/>
            <person name="Zhang M."/>
            <person name="Costa L."/>
            <person name="Castellani M."/>
            <person name="Scott A."/>
            <person name="Toegelov H."/>
            <person name="Fuchs J."/>
            <person name="Mata-Sucre Y."/>
            <person name="Dias Y."/>
            <person name="Vanzela A.L.L."/>
            <person name="Huettel B."/>
            <person name="Almeida C.C.S."/>
            <person name="Simkova H."/>
            <person name="Souza G."/>
            <person name="Pedrosa-Harand A."/>
            <person name="Macas J."/>
            <person name="Mayer K.F.X."/>
            <person name="Houben A."/>
            <person name="Marques A."/>
        </authorList>
    </citation>
    <scope>NUCLEOTIDE SEQUENCE</scope>
    <source>
        <strain evidence="4">RhyBre1mFocal</strain>
    </source>
</reference>
<dbReference type="OrthoDB" id="1840965at2759"/>
<feature type="region of interest" description="Disordered" evidence="3">
    <location>
        <begin position="43"/>
        <end position="69"/>
    </location>
</feature>
<keyword evidence="1" id="KW-0689">Ribosomal protein</keyword>